<organism evidence="1">
    <name type="scientific">marine metagenome</name>
    <dbReference type="NCBI Taxonomy" id="408172"/>
    <lineage>
        <taxon>unclassified sequences</taxon>
        <taxon>metagenomes</taxon>
        <taxon>ecological metagenomes</taxon>
    </lineage>
</organism>
<accession>A0A381XGF3</accession>
<gene>
    <name evidence="1" type="ORF">METZ01_LOCUS116554</name>
</gene>
<sequence length="25" mass="3003">MRILSRSFRYVDQQLSTPLEYSIVT</sequence>
<dbReference type="AlphaFoldDB" id="A0A381XGF3"/>
<evidence type="ECO:0000313" key="1">
    <source>
        <dbReference type="EMBL" id="SVA63700.1"/>
    </source>
</evidence>
<dbReference type="EMBL" id="UINC01015054">
    <property type="protein sequence ID" value="SVA63700.1"/>
    <property type="molecule type" value="Genomic_DNA"/>
</dbReference>
<name>A0A381XGF3_9ZZZZ</name>
<protein>
    <submittedName>
        <fullName evidence="1">Uncharacterized protein</fullName>
    </submittedName>
</protein>
<reference evidence="1" key="1">
    <citation type="submission" date="2018-05" db="EMBL/GenBank/DDBJ databases">
        <authorList>
            <person name="Lanie J.A."/>
            <person name="Ng W.-L."/>
            <person name="Kazmierczak K.M."/>
            <person name="Andrzejewski T.M."/>
            <person name="Davidsen T.M."/>
            <person name="Wayne K.J."/>
            <person name="Tettelin H."/>
            <person name="Glass J.I."/>
            <person name="Rusch D."/>
            <person name="Podicherti R."/>
            <person name="Tsui H.-C.T."/>
            <person name="Winkler M.E."/>
        </authorList>
    </citation>
    <scope>NUCLEOTIDE SEQUENCE</scope>
</reference>
<feature type="non-terminal residue" evidence="1">
    <location>
        <position position="25"/>
    </location>
</feature>
<proteinExistence type="predicted"/>